<evidence type="ECO:0000256" key="2">
    <source>
        <dbReference type="SAM" id="Phobius"/>
    </source>
</evidence>
<gene>
    <name evidence="3" type="ORF">AZE42_09432</name>
</gene>
<feature type="compositionally biased region" description="Polar residues" evidence="1">
    <location>
        <begin position="298"/>
        <end position="309"/>
    </location>
</feature>
<name>A0A1J8QD45_9AGAM</name>
<evidence type="ECO:0008006" key="5">
    <source>
        <dbReference type="Google" id="ProtNLM"/>
    </source>
</evidence>
<dbReference type="EMBL" id="LVVM01005034">
    <property type="protein sequence ID" value="OJA11521.1"/>
    <property type="molecule type" value="Genomic_DNA"/>
</dbReference>
<feature type="region of interest" description="Disordered" evidence="1">
    <location>
        <begin position="271"/>
        <end position="309"/>
    </location>
</feature>
<proteinExistence type="predicted"/>
<feature type="region of interest" description="Disordered" evidence="1">
    <location>
        <begin position="142"/>
        <end position="165"/>
    </location>
</feature>
<keyword evidence="2" id="KW-0812">Transmembrane</keyword>
<feature type="transmembrane region" description="Helical" evidence="2">
    <location>
        <begin position="223"/>
        <end position="253"/>
    </location>
</feature>
<keyword evidence="2" id="KW-1133">Transmembrane helix</keyword>
<dbReference type="Proteomes" id="UP000183567">
    <property type="component" value="Unassembled WGS sequence"/>
</dbReference>
<feature type="compositionally biased region" description="Polar residues" evidence="1">
    <location>
        <begin position="142"/>
        <end position="162"/>
    </location>
</feature>
<protein>
    <recommendedName>
        <fullName evidence="5">Transmembrane protein</fullName>
    </recommendedName>
</protein>
<feature type="compositionally biased region" description="Low complexity" evidence="1">
    <location>
        <begin position="271"/>
        <end position="291"/>
    </location>
</feature>
<organism evidence="3 4">
    <name type="scientific">Rhizopogon vesiculosus</name>
    <dbReference type="NCBI Taxonomy" id="180088"/>
    <lineage>
        <taxon>Eukaryota</taxon>
        <taxon>Fungi</taxon>
        <taxon>Dikarya</taxon>
        <taxon>Basidiomycota</taxon>
        <taxon>Agaricomycotina</taxon>
        <taxon>Agaricomycetes</taxon>
        <taxon>Agaricomycetidae</taxon>
        <taxon>Boletales</taxon>
        <taxon>Suillineae</taxon>
        <taxon>Rhizopogonaceae</taxon>
        <taxon>Rhizopogon</taxon>
    </lineage>
</organism>
<comment type="caution">
    <text evidence="3">The sequence shown here is derived from an EMBL/GenBank/DDBJ whole genome shotgun (WGS) entry which is preliminary data.</text>
</comment>
<accession>A0A1J8QD45</accession>
<dbReference type="AlphaFoldDB" id="A0A1J8QD45"/>
<evidence type="ECO:0000256" key="1">
    <source>
        <dbReference type="SAM" id="MobiDB-lite"/>
    </source>
</evidence>
<dbReference type="OrthoDB" id="10565522at2759"/>
<keyword evidence="2" id="KW-0472">Membrane</keyword>
<sequence length="309" mass="31584">MRKFITRFIALTGIYAVVAVAAVPPFPAGVAARQRSGINPPIAPAHGDDGQLSSWHLSAFAHPLTFHPRRSSALINSEGGNNSPAPMGAASQTTYLLTDLHDPPSGIPWTTNTMDGAQSLHLASLDPDSTASASTGFSMITPASRTTSFTPASQTPHPTSGRPSLAPEAQNVRLVLQPAGLAVPTSSTSLINTKTMSPSRSALDLNVTPAGLSPSTTPSNSSVYLAMVVIIAFVSSLIIIGPIALACSGIFTVSSLPIPLEMDTSSSSASSTIAAETNTNSSSSSSTIVVTDARRPAVSSTTAPQTAGH</sequence>
<evidence type="ECO:0000313" key="3">
    <source>
        <dbReference type="EMBL" id="OJA11521.1"/>
    </source>
</evidence>
<evidence type="ECO:0000313" key="4">
    <source>
        <dbReference type="Proteomes" id="UP000183567"/>
    </source>
</evidence>
<keyword evidence="4" id="KW-1185">Reference proteome</keyword>
<reference evidence="3 4" key="1">
    <citation type="submission" date="2016-03" db="EMBL/GenBank/DDBJ databases">
        <title>Comparative genomics of the ectomycorrhizal sister species Rhizopogon vinicolor and Rhizopogon vesiculosus (Basidiomycota: Boletales) reveals a divergence of the mating type B locus.</title>
        <authorList>
            <person name="Mujic A.B."/>
            <person name="Kuo A."/>
            <person name="Tritt A."/>
            <person name="Lipzen A."/>
            <person name="Chen C."/>
            <person name="Johnson J."/>
            <person name="Sharma A."/>
            <person name="Barry K."/>
            <person name="Grigoriev I.V."/>
            <person name="Spatafora J.W."/>
        </authorList>
    </citation>
    <scope>NUCLEOTIDE SEQUENCE [LARGE SCALE GENOMIC DNA]</scope>
    <source>
        <strain evidence="3 4">AM-OR11-056</strain>
    </source>
</reference>